<protein>
    <submittedName>
        <fullName evidence="15">Poly(A) polymerase</fullName>
    </submittedName>
</protein>
<keyword evidence="5" id="KW-0479">Metal-binding</keyword>
<keyword evidence="10 11" id="KW-0694">RNA-binding</keyword>
<keyword evidence="9" id="KW-0460">Magnesium</keyword>
<dbReference type="InterPro" id="IPR050124">
    <property type="entry name" value="tRNA_CCA-adding_enzyme"/>
</dbReference>
<evidence type="ECO:0000256" key="11">
    <source>
        <dbReference type="RuleBase" id="RU003953"/>
    </source>
</evidence>
<proteinExistence type="inferred from homology"/>
<dbReference type="GO" id="GO:0003723">
    <property type="term" value="F:RNA binding"/>
    <property type="evidence" value="ECO:0007669"/>
    <property type="project" value="UniProtKB-KW"/>
</dbReference>
<evidence type="ECO:0000256" key="6">
    <source>
        <dbReference type="ARBA" id="ARBA00022741"/>
    </source>
</evidence>
<keyword evidence="16" id="KW-1185">Reference proteome</keyword>
<feature type="domain" description="tRNA nucleotidyltransferase/poly(A) polymerase RNA and SrmB- binding" evidence="14">
    <location>
        <begin position="150"/>
        <end position="211"/>
    </location>
</feature>
<keyword evidence="3" id="KW-0819">tRNA processing</keyword>
<keyword evidence="8" id="KW-0067">ATP-binding</keyword>
<dbReference type="EMBL" id="FQVG01000042">
    <property type="protein sequence ID" value="SHF20330.1"/>
    <property type="molecule type" value="Genomic_DNA"/>
</dbReference>
<dbReference type="InterPro" id="IPR043519">
    <property type="entry name" value="NT_sf"/>
</dbReference>
<dbReference type="GO" id="GO:0042245">
    <property type="term" value="P:RNA repair"/>
    <property type="evidence" value="ECO:0007669"/>
    <property type="project" value="UniProtKB-KW"/>
</dbReference>
<evidence type="ECO:0000259" key="13">
    <source>
        <dbReference type="Pfam" id="PF01966"/>
    </source>
</evidence>
<evidence type="ECO:0000259" key="12">
    <source>
        <dbReference type="Pfam" id="PF01743"/>
    </source>
</evidence>
<feature type="domain" description="HD" evidence="13">
    <location>
        <begin position="254"/>
        <end position="328"/>
    </location>
</feature>
<dbReference type="SUPFAM" id="SSF81891">
    <property type="entry name" value="Poly A polymerase C-terminal region-like"/>
    <property type="match status" value="1"/>
</dbReference>
<dbReference type="Gene3D" id="1.10.3090.10">
    <property type="entry name" value="cca-adding enzyme, domain 2"/>
    <property type="match status" value="1"/>
</dbReference>
<evidence type="ECO:0000256" key="1">
    <source>
        <dbReference type="ARBA" id="ARBA00001946"/>
    </source>
</evidence>
<keyword evidence="4" id="KW-0548">Nucleotidyltransferase</keyword>
<dbReference type="GO" id="GO:0008033">
    <property type="term" value="P:tRNA processing"/>
    <property type="evidence" value="ECO:0007669"/>
    <property type="project" value="UniProtKB-KW"/>
</dbReference>
<dbReference type="Pfam" id="PF01966">
    <property type="entry name" value="HD"/>
    <property type="match status" value="1"/>
</dbReference>
<evidence type="ECO:0000256" key="2">
    <source>
        <dbReference type="ARBA" id="ARBA00022679"/>
    </source>
</evidence>
<accession>A0A1M4ZQF4</accession>
<evidence type="ECO:0000256" key="9">
    <source>
        <dbReference type="ARBA" id="ARBA00022842"/>
    </source>
</evidence>
<evidence type="ECO:0000256" key="5">
    <source>
        <dbReference type="ARBA" id="ARBA00022723"/>
    </source>
</evidence>
<comment type="cofactor">
    <cofactor evidence="1">
        <name>Mg(2+)</name>
        <dbReference type="ChEBI" id="CHEBI:18420"/>
    </cofactor>
</comment>
<dbReference type="InterPro" id="IPR002646">
    <property type="entry name" value="PolA_pol_head_dom"/>
</dbReference>
<feature type="domain" description="Poly A polymerase head" evidence="12">
    <location>
        <begin position="18"/>
        <end position="125"/>
    </location>
</feature>
<comment type="similarity">
    <text evidence="11">Belongs to the tRNA nucleotidyltransferase/poly(A) polymerase family.</text>
</comment>
<evidence type="ECO:0000313" key="15">
    <source>
        <dbReference type="EMBL" id="SHF20330.1"/>
    </source>
</evidence>
<evidence type="ECO:0000313" key="16">
    <source>
        <dbReference type="Proteomes" id="UP000184423"/>
    </source>
</evidence>
<evidence type="ECO:0000256" key="3">
    <source>
        <dbReference type="ARBA" id="ARBA00022694"/>
    </source>
</evidence>
<dbReference type="Gene3D" id="3.30.460.10">
    <property type="entry name" value="Beta Polymerase, domain 2"/>
    <property type="match status" value="1"/>
</dbReference>
<evidence type="ECO:0000256" key="7">
    <source>
        <dbReference type="ARBA" id="ARBA00022800"/>
    </source>
</evidence>
<keyword evidence="6" id="KW-0547">Nucleotide-binding</keyword>
<evidence type="ECO:0000256" key="8">
    <source>
        <dbReference type="ARBA" id="ARBA00022840"/>
    </source>
</evidence>
<keyword evidence="2 11" id="KW-0808">Transferase</keyword>
<gene>
    <name evidence="15" type="ORF">SAMN02746091_01984</name>
</gene>
<dbReference type="Proteomes" id="UP000184423">
    <property type="component" value="Unassembled WGS sequence"/>
</dbReference>
<dbReference type="PANTHER" id="PTHR47545">
    <property type="entry name" value="MULTIFUNCTIONAL CCA PROTEIN"/>
    <property type="match status" value="1"/>
</dbReference>
<organism evidence="15 16">
    <name type="scientific">Caloramator proteoclasticus DSM 10124</name>
    <dbReference type="NCBI Taxonomy" id="1121262"/>
    <lineage>
        <taxon>Bacteria</taxon>
        <taxon>Bacillati</taxon>
        <taxon>Bacillota</taxon>
        <taxon>Clostridia</taxon>
        <taxon>Eubacteriales</taxon>
        <taxon>Clostridiaceae</taxon>
        <taxon>Caloramator</taxon>
    </lineage>
</organism>
<dbReference type="GO" id="GO:0046872">
    <property type="term" value="F:metal ion binding"/>
    <property type="evidence" value="ECO:0007669"/>
    <property type="project" value="UniProtKB-KW"/>
</dbReference>
<dbReference type="GO" id="GO:0005524">
    <property type="term" value="F:ATP binding"/>
    <property type="evidence" value="ECO:0007669"/>
    <property type="project" value="UniProtKB-KW"/>
</dbReference>
<sequence>MMYLDIIKQYSRQNNIPIYLVGGAVRDILINREVQDYDFTTSCYMEVAEYFSKNTNGKLIKLHDDVYRVVVDGMVFDFSNFKGENIEKDLKNRDFTINAIAYDIVNEEYIDVLGGIEDIKKKIIRHTSENIIKDDALRILRAYRLKGELGFNIDDETIELFNRDVEYIEVIKGERIVDELFKILKFKNSYDYIQMLDDIGVIEKIFPIMKEMKRIGKCKYHLVDAYTHSTLTLKFLEDRYQELYNTKWGYKIKEYLEENIGTSKRLEVLKLAAFLHDIGKVKAFKDIDGKITFKGHDVTGIDEFNSILKRLPMSNSKAALIKSVIKGHMRILGLFKQGASDKALYKLIKDFGINLPSVLIASLYDVLATRSLLDENGESDKYYEYVINLMDRYYDYINKKDSFISGEDVCSILNIEGPRVGEILERTNELIFRNKINSREEAIEFIKSNK</sequence>
<evidence type="ECO:0000259" key="14">
    <source>
        <dbReference type="Pfam" id="PF12627"/>
    </source>
</evidence>
<evidence type="ECO:0000256" key="10">
    <source>
        <dbReference type="ARBA" id="ARBA00022884"/>
    </source>
</evidence>
<dbReference type="Pfam" id="PF12627">
    <property type="entry name" value="PolyA_pol_RNAbd"/>
    <property type="match status" value="1"/>
</dbReference>
<dbReference type="CDD" id="cd05398">
    <property type="entry name" value="NT_ClassII-CCAase"/>
    <property type="match status" value="1"/>
</dbReference>
<dbReference type="InterPro" id="IPR032828">
    <property type="entry name" value="PolyA_RNA-bd"/>
</dbReference>
<dbReference type="SUPFAM" id="SSF81301">
    <property type="entry name" value="Nucleotidyltransferase"/>
    <property type="match status" value="1"/>
</dbReference>
<keyword evidence="7" id="KW-0692">RNA repair</keyword>
<dbReference type="PANTHER" id="PTHR47545:SF1">
    <property type="entry name" value="MULTIFUNCTIONAL CCA PROTEIN"/>
    <property type="match status" value="1"/>
</dbReference>
<reference evidence="16" key="1">
    <citation type="submission" date="2016-11" db="EMBL/GenBank/DDBJ databases">
        <authorList>
            <person name="Varghese N."/>
            <person name="Submissions S."/>
        </authorList>
    </citation>
    <scope>NUCLEOTIDE SEQUENCE [LARGE SCALE GENOMIC DNA]</scope>
    <source>
        <strain evidence="16">DSM 10124</strain>
    </source>
</reference>
<dbReference type="AlphaFoldDB" id="A0A1M4ZQF4"/>
<dbReference type="GO" id="GO:0016779">
    <property type="term" value="F:nucleotidyltransferase activity"/>
    <property type="evidence" value="ECO:0007669"/>
    <property type="project" value="UniProtKB-KW"/>
</dbReference>
<evidence type="ECO:0000256" key="4">
    <source>
        <dbReference type="ARBA" id="ARBA00022695"/>
    </source>
</evidence>
<name>A0A1M4ZQF4_9CLOT</name>
<dbReference type="InterPro" id="IPR006674">
    <property type="entry name" value="HD_domain"/>
</dbReference>
<dbReference type="Pfam" id="PF01743">
    <property type="entry name" value="PolyA_pol"/>
    <property type="match status" value="1"/>
</dbReference>